<reference evidence="4 5" key="1">
    <citation type="submission" date="2016-10" db="EMBL/GenBank/DDBJ databases">
        <authorList>
            <person name="de Groot N.N."/>
        </authorList>
    </citation>
    <scope>NUCLEOTIDE SEQUENCE [LARGE SCALE GENOMIC DNA]</scope>
    <source>
        <strain evidence="4 5">CGMCC 1.7727</strain>
    </source>
</reference>
<feature type="coiled-coil region" evidence="2">
    <location>
        <begin position="95"/>
        <end position="122"/>
    </location>
</feature>
<dbReference type="Proteomes" id="UP000199687">
    <property type="component" value="Unassembled WGS sequence"/>
</dbReference>
<feature type="compositionally biased region" description="Polar residues" evidence="3">
    <location>
        <begin position="140"/>
        <end position="153"/>
    </location>
</feature>
<dbReference type="Gene3D" id="1.20.58.300">
    <property type="entry name" value="FlgN-like"/>
    <property type="match status" value="1"/>
</dbReference>
<feature type="region of interest" description="Disordered" evidence="3">
    <location>
        <begin position="140"/>
        <end position="164"/>
    </location>
</feature>
<dbReference type="RefSeq" id="WP_089739914.1">
    <property type="nucleotide sequence ID" value="NZ_FOGL01000004.1"/>
</dbReference>
<dbReference type="Pfam" id="PF05130">
    <property type="entry name" value="FlgN"/>
    <property type="match status" value="1"/>
</dbReference>
<evidence type="ECO:0000256" key="1">
    <source>
        <dbReference type="ARBA" id="ARBA00022795"/>
    </source>
</evidence>
<evidence type="ECO:0000313" key="5">
    <source>
        <dbReference type="Proteomes" id="UP000199687"/>
    </source>
</evidence>
<organism evidence="4 5">
    <name type="scientific">Gracilibacillus ureilyticus</name>
    <dbReference type="NCBI Taxonomy" id="531814"/>
    <lineage>
        <taxon>Bacteria</taxon>
        <taxon>Bacillati</taxon>
        <taxon>Bacillota</taxon>
        <taxon>Bacilli</taxon>
        <taxon>Bacillales</taxon>
        <taxon>Bacillaceae</taxon>
        <taxon>Gracilibacillus</taxon>
    </lineage>
</organism>
<name>A0A1H9NY43_9BACI</name>
<dbReference type="OrthoDB" id="2381500at2"/>
<sequence>MSVQIIIEFLEKMTKLHASLLDISKQKTELLKDGKIDELRTLMNKEQRHVQAINQTEQKRIDAVADWAKANGVEPGISVSAIIEEHATGDNQKALEDVTLRLAEQLMELRRQEDLNRQLTTQSLQFVQLSLDMVQPSLKNYNYGNKTNQSQPQRPKRSVFDSKA</sequence>
<accession>A0A1H9NY43</accession>
<dbReference type="InterPro" id="IPR007809">
    <property type="entry name" value="FlgN-like"/>
</dbReference>
<dbReference type="AlphaFoldDB" id="A0A1H9NY43"/>
<evidence type="ECO:0000256" key="3">
    <source>
        <dbReference type="SAM" id="MobiDB-lite"/>
    </source>
</evidence>
<dbReference type="GO" id="GO:0044780">
    <property type="term" value="P:bacterial-type flagellum assembly"/>
    <property type="evidence" value="ECO:0007669"/>
    <property type="project" value="InterPro"/>
</dbReference>
<protein>
    <submittedName>
        <fullName evidence="4">FlgN protein</fullName>
    </submittedName>
</protein>
<dbReference type="InterPro" id="IPR036679">
    <property type="entry name" value="FlgN-like_sf"/>
</dbReference>
<keyword evidence="2" id="KW-0175">Coiled coil</keyword>
<proteinExistence type="predicted"/>
<keyword evidence="5" id="KW-1185">Reference proteome</keyword>
<dbReference type="STRING" id="531814.SAMN04487944_10412"/>
<evidence type="ECO:0000313" key="4">
    <source>
        <dbReference type="EMBL" id="SER40852.1"/>
    </source>
</evidence>
<dbReference type="SUPFAM" id="SSF140566">
    <property type="entry name" value="FlgN-like"/>
    <property type="match status" value="1"/>
</dbReference>
<dbReference type="EMBL" id="FOGL01000004">
    <property type="protein sequence ID" value="SER40852.1"/>
    <property type="molecule type" value="Genomic_DNA"/>
</dbReference>
<evidence type="ECO:0000256" key="2">
    <source>
        <dbReference type="SAM" id="Coils"/>
    </source>
</evidence>
<keyword evidence="1" id="KW-1005">Bacterial flagellum biogenesis</keyword>
<gene>
    <name evidence="4" type="ORF">SAMN04487944_10412</name>
</gene>